<proteinExistence type="predicted"/>
<evidence type="ECO:0000313" key="3">
    <source>
        <dbReference type="Proteomes" id="UP000239814"/>
    </source>
</evidence>
<dbReference type="SUPFAM" id="SSF56601">
    <property type="entry name" value="beta-lactamase/transpeptidase-like"/>
    <property type="match status" value="1"/>
</dbReference>
<dbReference type="AlphaFoldDB" id="A0A2S0KK50"/>
<evidence type="ECO:0000256" key="1">
    <source>
        <dbReference type="SAM" id="MobiDB-lite"/>
    </source>
</evidence>
<name>A0A2S0KK50_9ACTN</name>
<protein>
    <recommendedName>
        <fullName evidence="4">Serine hydrolase</fullName>
    </recommendedName>
</protein>
<evidence type="ECO:0008006" key="4">
    <source>
        <dbReference type="Google" id="ProtNLM"/>
    </source>
</evidence>
<accession>A0A2S0KK50</accession>
<keyword evidence="3" id="KW-1185">Reference proteome</keyword>
<dbReference type="Gene3D" id="3.40.710.10">
    <property type="entry name" value="DD-peptidase/beta-lactamase superfamily"/>
    <property type="match status" value="1"/>
</dbReference>
<feature type="region of interest" description="Disordered" evidence="1">
    <location>
        <begin position="1"/>
        <end position="23"/>
    </location>
</feature>
<feature type="compositionally biased region" description="Low complexity" evidence="1">
    <location>
        <begin position="11"/>
        <end position="23"/>
    </location>
</feature>
<dbReference type="GO" id="GO:0030655">
    <property type="term" value="P:beta-lactam antibiotic catabolic process"/>
    <property type="evidence" value="ECO:0007669"/>
    <property type="project" value="InterPro"/>
</dbReference>
<dbReference type="KEGG" id="git:C6V83_05900"/>
<dbReference type="InterPro" id="IPR012338">
    <property type="entry name" value="Beta-lactam/transpept-like"/>
</dbReference>
<gene>
    <name evidence="2" type="ORF">C6V83_05900</name>
</gene>
<dbReference type="PANTHER" id="PTHR35333">
    <property type="entry name" value="BETA-LACTAMASE"/>
    <property type="match status" value="1"/>
</dbReference>
<dbReference type="InterPro" id="IPR000871">
    <property type="entry name" value="Beta-lactam_class-A"/>
</dbReference>
<reference evidence="2 3" key="1">
    <citation type="submission" date="2018-03" db="EMBL/GenBank/DDBJ databases">
        <title>Characteristics and genome of n-alkane degrading marine bacteria Gordonia iterans isolated from crude oil contaminated in Tae-an, South Korea.</title>
        <authorList>
            <person name="Lee S.-S."/>
            <person name="Kim H."/>
        </authorList>
    </citation>
    <scope>NUCLEOTIDE SEQUENCE [LARGE SCALE GENOMIC DNA]</scope>
    <source>
        <strain evidence="2 3">Co17</strain>
    </source>
</reference>
<dbReference type="PANTHER" id="PTHR35333:SF3">
    <property type="entry name" value="BETA-LACTAMASE-TYPE TRANSPEPTIDASE FOLD CONTAINING PROTEIN"/>
    <property type="match status" value="1"/>
</dbReference>
<dbReference type="EMBL" id="CP027433">
    <property type="protein sequence ID" value="AVM02052.1"/>
    <property type="molecule type" value="Genomic_DNA"/>
</dbReference>
<evidence type="ECO:0000313" key="2">
    <source>
        <dbReference type="EMBL" id="AVM02052.1"/>
    </source>
</evidence>
<dbReference type="Proteomes" id="UP000239814">
    <property type="component" value="Chromosome"/>
</dbReference>
<dbReference type="GO" id="GO:0008800">
    <property type="term" value="F:beta-lactamase activity"/>
    <property type="evidence" value="ECO:0007669"/>
    <property type="project" value="InterPro"/>
</dbReference>
<sequence>MVYVTESAGQAPSSTESSPAATPKRGLAASFAALTRELGQPVGVSMAPVGGGEVVSLGEQTPQVAWSTIKVPLALAAQRKNGRMPAESPAIVASDNGSAEALWASLGTDQQAAAAVTAVLREGGDENSVVPSERRRPEFTIFGQTVWALPDAATFTANLPCLPDSEYVVSLMGQVAENQQWGIEVIPNRSTAVKGGWGPSAGGGYVVRQIGLLTRKDGKQTAFALTTYAPGASLSSGIAALNRVGQWLGARLAALPAGRC</sequence>
<dbReference type="GO" id="GO:0046677">
    <property type="term" value="P:response to antibiotic"/>
    <property type="evidence" value="ECO:0007669"/>
    <property type="project" value="InterPro"/>
</dbReference>
<organism evidence="2 3">
    <name type="scientific">Gordonia iterans</name>
    <dbReference type="NCBI Taxonomy" id="1004901"/>
    <lineage>
        <taxon>Bacteria</taxon>
        <taxon>Bacillati</taxon>
        <taxon>Actinomycetota</taxon>
        <taxon>Actinomycetes</taxon>
        <taxon>Mycobacteriales</taxon>
        <taxon>Gordoniaceae</taxon>
        <taxon>Gordonia</taxon>
    </lineage>
</organism>
<dbReference type="OrthoDB" id="3729831at2"/>